<name>A0AAD6MGV8_9ROSI</name>
<evidence type="ECO:0000256" key="1">
    <source>
        <dbReference type="SAM" id="Phobius"/>
    </source>
</evidence>
<keyword evidence="3" id="KW-1185">Reference proteome</keyword>
<dbReference type="EMBL" id="JAQIZT010000009">
    <property type="protein sequence ID" value="KAJ6984062.1"/>
    <property type="molecule type" value="Genomic_DNA"/>
</dbReference>
<sequence length="80" mass="9382">MLVSFQSGDRHKTSYCWCSEMDYMDLFLRCANGTWEDPLNCLQCSKLLPVHNARVKLIFWLCLCVLSCGKYIDVYLFTMI</sequence>
<feature type="transmembrane region" description="Helical" evidence="1">
    <location>
        <begin position="57"/>
        <end position="77"/>
    </location>
</feature>
<reference evidence="2" key="1">
    <citation type="journal article" date="2023" name="Mol. Ecol. Resour.">
        <title>Chromosome-level genome assembly of a triploid poplar Populus alba 'Berolinensis'.</title>
        <authorList>
            <person name="Chen S."/>
            <person name="Yu Y."/>
            <person name="Wang X."/>
            <person name="Wang S."/>
            <person name="Zhang T."/>
            <person name="Zhou Y."/>
            <person name="He R."/>
            <person name="Meng N."/>
            <person name="Wang Y."/>
            <person name="Liu W."/>
            <person name="Liu Z."/>
            <person name="Liu J."/>
            <person name="Guo Q."/>
            <person name="Huang H."/>
            <person name="Sederoff R.R."/>
            <person name="Wang G."/>
            <person name="Qu G."/>
            <person name="Chen S."/>
        </authorList>
    </citation>
    <scope>NUCLEOTIDE SEQUENCE</scope>
    <source>
        <strain evidence="2">SC-2020</strain>
    </source>
</reference>
<keyword evidence="1" id="KW-0812">Transmembrane</keyword>
<keyword evidence="1" id="KW-1133">Transmembrane helix</keyword>
<protein>
    <submittedName>
        <fullName evidence="2">Uncharacterized protein</fullName>
    </submittedName>
</protein>
<proteinExistence type="predicted"/>
<keyword evidence="1" id="KW-0472">Membrane</keyword>
<evidence type="ECO:0000313" key="2">
    <source>
        <dbReference type="EMBL" id="KAJ6984062.1"/>
    </source>
</evidence>
<dbReference type="Proteomes" id="UP001164929">
    <property type="component" value="Chromosome 9"/>
</dbReference>
<evidence type="ECO:0000313" key="3">
    <source>
        <dbReference type="Proteomes" id="UP001164929"/>
    </source>
</evidence>
<accession>A0AAD6MGV8</accession>
<organism evidence="2 3">
    <name type="scientific">Populus alba x Populus x berolinensis</name>
    <dbReference type="NCBI Taxonomy" id="444605"/>
    <lineage>
        <taxon>Eukaryota</taxon>
        <taxon>Viridiplantae</taxon>
        <taxon>Streptophyta</taxon>
        <taxon>Embryophyta</taxon>
        <taxon>Tracheophyta</taxon>
        <taxon>Spermatophyta</taxon>
        <taxon>Magnoliopsida</taxon>
        <taxon>eudicotyledons</taxon>
        <taxon>Gunneridae</taxon>
        <taxon>Pentapetalae</taxon>
        <taxon>rosids</taxon>
        <taxon>fabids</taxon>
        <taxon>Malpighiales</taxon>
        <taxon>Salicaceae</taxon>
        <taxon>Saliceae</taxon>
        <taxon>Populus</taxon>
    </lineage>
</organism>
<comment type="caution">
    <text evidence="2">The sequence shown here is derived from an EMBL/GenBank/DDBJ whole genome shotgun (WGS) entry which is preliminary data.</text>
</comment>
<dbReference type="AlphaFoldDB" id="A0AAD6MGV8"/>
<gene>
    <name evidence="2" type="ORF">NC653_022326</name>
</gene>